<dbReference type="Proteomes" id="UP000325315">
    <property type="component" value="Unassembled WGS sequence"/>
</dbReference>
<protein>
    <submittedName>
        <fullName evidence="1">Integrase, catalytic core</fullName>
    </submittedName>
</protein>
<gene>
    <name evidence="1" type="ORF">EPI10_031779</name>
</gene>
<dbReference type="OrthoDB" id="111931at2759"/>
<dbReference type="SUPFAM" id="SSF56672">
    <property type="entry name" value="DNA/RNA polymerases"/>
    <property type="match status" value="1"/>
</dbReference>
<dbReference type="PANTHER" id="PTHR24559">
    <property type="entry name" value="TRANSPOSON TY3-I GAG-POL POLYPROTEIN"/>
    <property type="match status" value="1"/>
</dbReference>
<dbReference type="AlphaFoldDB" id="A0A5B6X170"/>
<sequence length="61" mass="7418">MPFGLINGPTSFMDLMNWVFWFYLDQFVVVAEHDEHLRVVLHILREKKFYAKLNKCECWPN</sequence>
<comment type="caution">
    <text evidence="1">The sequence shown here is derived from an EMBL/GenBank/DDBJ whole genome shotgun (WGS) entry which is preliminary data.</text>
</comment>
<dbReference type="EMBL" id="SMMG02000001">
    <property type="protein sequence ID" value="KAA3487989.1"/>
    <property type="molecule type" value="Genomic_DNA"/>
</dbReference>
<dbReference type="Gene3D" id="3.30.70.270">
    <property type="match status" value="1"/>
</dbReference>
<keyword evidence="2" id="KW-1185">Reference proteome</keyword>
<dbReference type="InterPro" id="IPR043128">
    <property type="entry name" value="Rev_trsase/Diguanyl_cyclase"/>
</dbReference>
<organism evidence="1 2">
    <name type="scientific">Gossypium australe</name>
    <dbReference type="NCBI Taxonomy" id="47621"/>
    <lineage>
        <taxon>Eukaryota</taxon>
        <taxon>Viridiplantae</taxon>
        <taxon>Streptophyta</taxon>
        <taxon>Embryophyta</taxon>
        <taxon>Tracheophyta</taxon>
        <taxon>Spermatophyta</taxon>
        <taxon>Magnoliopsida</taxon>
        <taxon>eudicotyledons</taxon>
        <taxon>Gunneridae</taxon>
        <taxon>Pentapetalae</taxon>
        <taxon>rosids</taxon>
        <taxon>malvids</taxon>
        <taxon>Malvales</taxon>
        <taxon>Malvaceae</taxon>
        <taxon>Malvoideae</taxon>
        <taxon>Gossypium</taxon>
    </lineage>
</organism>
<proteinExistence type="predicted"/>
<name>A0A5B6X170_9ROSI</name>
<dbReference type="PANTHER" id="PTHR24559:SF444">
    <property type="entry name" value="REVERSE TRANSCRIPTASE DOMAIN-CONTAINING PROTEIN"/>
    <property type="match status" value="1"/>
</dbReference>
<evidence type="ECO:0000313" key="2">
    <source>
        <dbReference type="Proteomes" id="UP000325315"/>
    </source>
</evidence>
<evidence type="ECO:0000313" key="1">
    <source>
        <dbReference type="EMBL" id="KAA3487989.1"/>
    </source>
</evidence>
<reference evidence="2" key="1">
    <citation type="journal article" date="2019" name="Plant Biotechnol. J.">
        <title>Genome sequencing of the Australian wild diploid species Gossypium australe highlights disease resistance and delayed gland morphogenesis.</title>
        <authorList>
            <person name="Cai Y."/>
            <person name="Cai X."/>
            <person name="Wang Q."/>
            <person name="Wang P."/>
            <person name="Zhang Y."/>
            <person name="Cai C."/>
            <person name="Xu Y."/>
            <person name="Wang K."/>
            <person name="Zhou Z."/>
            <person name="Wang C."/>
            <person name="Geng S."/>
            <person name="Li B."/>
            <person name="Dong Q."/>
            <person name="Hou Y."/>
            <person name="Wang H."/>
            <person name="Ai P."/>
            <person name="Liu Z."/>
            <person name="Yi F."/>
            <person name="Sun M."/>
            <person name="An G."/>
            <person name="Cheng J."/>
            <person name="Zhang Y."/>
            <person name="Shi Q."/>
            <person name="Xie Y."/>
            <person name="Shi X."/>
            <person name="Chang Y."/>
            <person name="Huang F."/>
            <person name="Chen Y."/>
            <person name="Hong S."/>
            <person name="Mi L."/>
            <person name="Sun Q."/>
            <person name="Zhang L."/>
            <person name="Zhou B."/>
            <person name="Peng R."/>
            <person name="Zhang X."/>
            <person name="Liu F."/>
        </authorList>
    </citation>
    <scope>NUCLEOTIDE SEQUENCE [LARGE SCALE GENOMIC DNA]</scope>
    <source>
        <strain evidence="2">cv. PA1801</strain>
    </source>
</reference>
<dbReference type="InterPro" id="IPR053134">
    <property type="entry name" value="RNA-dir_DNA_polymerase"/>
</dbReference>
<dbReference type="InterPro" id="IPR043502">
    <property type="entry name" value="DNA/RNA_pol_sf"/>
</dbReference>
<accession>A0A5B6X170</accession>